<protein>
    <recommendedName>
        <fullName evidence="1">RNA polymerase sigma factor 70 region 4 type 2 domain-containing protein</fullName>
    </recommendedName>
</protein>
<gene>
    <name evidence="2" type="ORF">AOPFMNJM_4302</name>
</gene>
<accession>A0ABQ4T0I6</accession>
<dbReference type="SUPFAM" id="SSF88659">
    <property type="entry name" value="Sigma3 and sigma4 domains of RNA polymerase sigma factors"/>
    <property type="match status" value="1"/>
</dbReference>
<feature type="domain" description="RNA polymerase sigma factor 70 region 4 type 2" evidence="1">
    <location>
        <begin position="6"/>
        <end position="55"/>
    </location>
</feature>
<organism evidence="2 3">
    <name type="scientific">Methylobacterium jeotgali</name>
    <dbReference type="NCBI Taxonomy" id="381630"/>
    <lineage>
        <taxon>Bacteria</taxon>
        <taxon>Pseudomonadati</taxon>
        <taxon>Pseudomonadota</taxon>
        <taxon>Alphaproteobacteria</taxon>
        <taxon>Hyphomicrobiales</taxon>
        <taxon>Methylobacteriaceae</taxon>
        <taxon>Methylobacterium</taxon>
    </lineage>
</organism>
<keyword evidence="3" id="KW-1185">Reference proteome</keyword>
<dbReference type="InterPro" id="IPR036388">
    <property type="entry name" value="WH-like_DNA-bd_sf"/>
</dbReference>
<reference evidence="2" key="1">
    <citation type="journal article" date="2021" name="Front. Microbiol.">
        <title>Comprehensive Comparative Genomics and Phenotyping of Methylobacterium Species.</title>
        <authorList>
            <person name="Alessa O."/>
            <person name="Ogura Y."/>
            <person name="Fujitani Y."/>
            <person name="Takami H."/>
            <person name="Hayashi T."/>
            <person name="Sahin N."/>
            <person name="Tani A."/>
        </authorList>
    </citation>
    <scope>NUCLEOTIDE SEQUENCE</scope>
    <source>
        <strain evidence="2">LMG 23639</strain>
    </source>
</reference>
<sequence length="72" mass="7630">MSLRGLQDRLAGIPEAQRIALMMVGAEGYTYEEAAEVLKCKVGTVKSRVSRARAYLSEVLGLGDAASTDALA</sequence>
<dbReference type="Gene3D" id="1.10.10.10">
    <property type="entry name" value="Winged helix-like DNA-binding domain superfamily/Winged helix DNA-binding domain"/>
    <property type="match status" value="1"/>
</dbReference>
<reference evidence="2" key="2">
    <citation type="submission" date="2021-08" db="EMBL/GenBank/DDBJ databases">
        <authorList>
            <person name="Tani A."/>
            <person name="Ola A."/>
            <person name="Ogura Y."/>
            <person name="Katsura K."/>
            <person name="Hayashi T."/>
        </authorList>
    </citation>
    <scope>NUCLEOTIDE SEQUENCE</scope>
    <source>
        <strain evidence="2">LMG 23639</strain>
    </source>
</reference>
<dbReference type="InterPro" id="IPR013324">
    <property type="entry name" value="RNA_pol_sigma_r3/r4-like"/>
</dbReference>
<dbReference type="InterPro" id="IPR013249">
    <property type="entry name" value="RNA_pol_sigma70_r4_t2"/>
</dbReference>
<dbReference type="EMBL" id="BPQR01000106">
    <property type="protein sequence ID" value="GJE08954.1"/>
    <property type="molecule type" value="Genomic_DNA"/>
</dbReference>
<comment type="caution">
    <text evidence="2">The sequence shown here is derived from an EMBL/GenBank/DDBJ whole genome shotgun (WGS) entry which is preliminary data.</text>
</comment>
<evidence type="ECO:0000313" key="3">
    <source>
        <dbReference type="Proteomes" id="UP001055102"/>
    </source>
</evidence>
<evidence type="ECO:0000259" key="1">
    <source>
        <dbReference type="Pfam" id="PF08281"/>
    </source>
</evidence>
<proteinExistence type="predicted"/>
<evidence type="ECO:0000313" key="2">
    <source>
        <dbReference type="EMBL" id="GJE08954.1"/>
    </source>
</evidence>
<dbReference type="Pfam" id="PF08281">
    <property type="entry name" value="Sigma70_r4_2"/>
    <property type="match status" value="1"/>
</dbReference>
<dbReference type="Proteomes" id="UP001055102">
    <property type="component" value="Unassembled WGS sequence"/>
</dbReference>
<dbReference type="CDD" id="cd06171">
    <property type="entry name" value="Sigma70_r4"/>
    <property type="match status" value="1"/>
</dbReference>
<name>A0ABQ4T0I6_9HYPH</name>